<sequence>MRIDKLLAHAGYGTRKEVKKLLKDKRVTVNGEVIKQDRFPVDPATDHITVDEEAVNYQEKVYFMLNKPQGYVSATIDNVYPTVIDLIDDVHTDLFPIGRLDVDTEGLLIISNDGALGHQLTSPKSHCPKTYEVICDGDVTKEDIALFASGMSLDDMTCLPATLEVIDVQKHLCHVTIMEGKFHQVKRMFLKIGKPVLFLKRIKMGSLTLDPNLEVGSYRPLTAEEIHSLAPKTMV</sequence>
<dbReference type="Gene3D" id="3.10.290.10">
    <property type="entry name" value="RNA-binding S4 domain"/>
    <property type="match status" value="1"/>
</dbReference>
<dbReference type="Pfam" id="PF01479">
    <property type="entry name" value="S4"/>
    <property type="match status" value="1"/>
</dbReference>
<dbReference type="InterPro" id="IPR002942">
    <property type="entry name" value="S4_RNA-bd"/>
</dbReference>
<dbReference type="Proteomes" id="UP000268059">
    <property type="component" value="Chromosome"/>
</dbReference>
<keyword evidence="3 5" id="KW-0413">Isomerase</keyword>
<feature type="domain" description="RNA-binding S4" evidence="6">
    <location>
        <begin position="1"/>
        <end position="59"/>
    </location>
</feature>
<dbReference type="SMART" id="SM00363">
    <property type="entry name" value="S4"/>
    <property type="match status" value="1"/>
</dbReference>
<dbReference type="FunFam" id="3.10.290.10:FF:000003">
    <property type="entry name" value="Pseudouridine synthase"/>
    <property type="match status" value="1"/>
</dbReference>
<dbReference type="CDD" id="cd02553">
    <property type="entry name" value="PseudoU_synth_RsuA"/>
    <property type="match status" value="1"/>
</dbReference>
<dbReference type="GO" id="GO:0003723">
    <property type="term" value="F:RNA binding"/>
    <property type="evidence" value="ECO:0007669"/>
    <property type="project" value="UniProtKB-KW"/>
</dbReference>
<dbReference type="SUPFAM" id="SSF55120">
    <property type="entry name" value="Pseudouridine synthase"/>
    <property type="match status" value="1"/>
</dbReference>
<evidence type="ECO:0000313" key="8">
    <source>
        <dbReference type="Proteomes" id="UP000268059"/>
    </source>
</evidence>
<dbReference type="RefSeq" id="WP_125119495.1">
    <property type="nucleotide sequence ID" value="NZ_AP019309.1"/>
</dbReference>
<evidence type="ECO:0000256" key="5">
    <source>
        <dbReference type="RuleBase" id="RU003887"/>
    </source>
</evidence>
<dbReference type="InterPro" id="IPR020103">
    <property type="entry name" value="PsdUridine_synth_cat_dom_sf"/>
</dbReference>
<dbReference type="PANTHER" id="PTHR47683">
    <property type="entry name" value="PSEUDOURIDINE SYNTHASE FAMILY PROTEIN-RELATED"/>
    <property type="match status" value="1"/>
</dbReference>
<dbReference type="CDD" id="cd00165">
    <property type="entry name" value="S4"/>
    <property type="match status" value="1"/>
</dbReference>
<dbReference type="InterPro" id="IPR036986">
    <property type="entry name" value="S4_RNA-bd_sf"/>
</dbReference>
<dbReference type="Gene3D" id="3.30.70.1560">
    <property type="entry name" value="Alpha-L RNA-binding motif"/>
    <property type="match status" value="1"/>
</dbReference>
<dbReference type="FunCoup" id="A0A3G9JQW3">
    <property type="interactions" value="201"/>
</dbReference>
<evidence type="ECO:0000256" key="4">
    <source>
        <dbReference type="PROSITE-ProRule" id="PRU00182"/>
    </source>
</evidence>
<accession>A0A3G9JQW3</accession>
<comment type="similarity">
    <text evidence="1 5">Belongs to the pseudouridine synthase RsuA family.</text>
</comment>
<dbReference type="GO" id="GO:0005829">
    <property type="term" value="C:cytosol"/>
    <property type="evidence" value="ECO:0007669"/>
    <property type="project" value="UniProtKB-ARBA"/>
</dbReference>
<dbReference type="NCBIfam" id="TIGR00093">
    <property type="entry name" value="pseudouridine synthase"/>
    <property type="match status" value="1"/>
</dbReference>
<evidence type="ECO:0000256" key="2">
    <source>
        <dbReference type="ARBA" id="ARBA00022884"/>
    </source>
</evidence>
<keyword evidence="2 4" id="KW-0694">RNA-binding</keyword>
<dbReference type="Gene3D" id="3.30.70.580">
    <property type="entry name" value="Pseudouridine synthase I, catalytic domain, N-terminal subdomain"/>
    <property type="match status" value="1"/>
</dbReference>
<keyword evidence="8" id="KW-1185">Reference proteome</keyword>
<dbReference type="InterPro" id="IPR050343">
    <property type="entry name" value="RsuA_PseudoU_synthase"/>
</dbReference>
<dbReference type="SUPFAM" id="SSF55174">
    <property type="entry name" value="Alpha-L RNA-binding motif"/>
    <property type="match status" value="1"/>
</dbReference>
<dbReference type="PROSITE" id="PS50889">
    <property type="entry name" value="S4"/>
    <property type="match status" value="1"/>
</dbReference>
<dbReference type="InParanoid" id="A0A3G9JQW3"/>
<dbReference type="InterPro" id="IPR020094">
    <property type="entry name" value="TruA/RsuA/RluB/E/F_N"/>
</dbReference>
<dbReference type="InterPro" id="IPR000748">
    <property type="entry name" value="PsdUridine_synth_RsuA/RluB/E/F"/>
</dbReference>
<name>A0A3G9JQW3_9FIRM</name>
<dbReference type="Pfam" id="PF00849">
    <property type="entry name" value="PseudoU_synth_2"/>
    <property type="match status" value="1"/>
</dbReference>
<evidence type="ECO:0000256" key="3">
    <source>
        <dbReference type="ARBA" id="ARBA00023235"/>
    </source>
</evidence>
<gene>
    <name evidence="7" type="ORF">SG0102_15920</name>
</gene>
<dbReference type="PANTHER" id="PTHR47683:SF4">
    <property type="entry name" value="PSEUDOURIDINE SYNTHASE"/>
    <property type="match status" value="1"/>
</dbReference>
<dbReference type="GO" id="GO:0000455">
    <property type="term" value="P:enzyme-directed rRNA pseudouridine synthesis"/>
    <property type="evidence" value="ECO:0007669"/>
    <property type="project" value="UniProtKB-ARBA"/>
</dbReference>
<proteinExistence type="inferred from homology"/>
<reference evidence="7 8" key="1">
    <citation type="submission" date="2018-11" db="EMBL/GenBank/DDBJ databases">
        <title>Novel Erysipelotrichaceae bacterium isolated from small intestine of a swine.</title>
        <authorList>
            <person name="Kim J.S."/>
            <person name="Choe H."/>
            <person name="Lee Y.R."/>
            <person name="Kim K.M."/>
            <person name="Park D.S."/>
        </authorList>
    </citation>
    <scope>NUCLEOTIDE SEQUENCE [LARGE SCALE GENOMIC DNA]</scope>
    <source>
        <strain evidence="7 8">SG0102</strain>
    </source>
</reference>
<dbReference type="InterPro" id="IPR018496">
    <property type="entry name" value="PsdUridine_synth_RsuA/RluB_CS"/>
</dbReference>
<dbReference type="InterPro" id="IPR006145">
    <property type="entry name" value="PsdUridine_synth_RsuA/RluA"/>
</dbReference>
<evidence type="ECO:0000313" key="7">
    <source>
        <dbReference type="EMBL" id="BBH26658.1"/>
    </source>
</evidence>
<evidence type="ECO:0000256" key="1">
    <source>
        <dbReference type="ARBA" id="ARBA00008348"/>
    </source>
</evidence>
<organism evidence="7 8">
    <name type="scientific">Intestinibaculum porci</name>
    <dbReference type="NCBI Taxonomy" id="2487118"/>
    <lineage>
        <taxon>Bacteria</taxon>
        <taxon>Bacillati</taxon>
        <taxon>Bacillota</taxon>
        <taxon>Erysipelotrichia</taxon>
        <taxon>Erysipelotrichales</taxon>
        <taxon>Erysipelotrichaceae</taxon>
        <taxon>Intestinibaculum</taxon>
    </lineage>
</organism>
<dbReference type="KEGG" id="ebm:SG0102_15920"/>
<dbReference type="EC" id="5.4.99.-" evidence="5"/>
<dbReference type="FunFam" id="3.30.70.1560:FF:000001">
    <property type="entry name" value="Pseudouridine synthase"/>
    <property type="match status" value="1"/>
</dbReference>
<dbReference type="AlphaFoldDB" id="A0A3G9JQW3"/>
<dbReference type="OrthoDB" id="9807213at2"/>
<dbReference type="EMBL" id="AP019309">
    <property type="protein sequence ID" value="BBH26658.1"/>
    <property type="molecule type" value="Genomic_DNA"/>
</dbReference>
<protein>
    <recommendedName>
        <fullName evidence="5">Pseudouridine synthase</fullName>
        <ecNumber evidence="5">5.4.99.-</ecNumber>
    </recommendedName>
</protein>
<dbReference type="PROSITE" id="PS01149">
    <property type="entry name" value="PSI_RSU"/>
    <property type="match status" value="1"/>
</dbReference>
<evidence type="ECO:0000259" key="6">
    <source>
        <dbReference type="SMART" id="SM00363"/>
    </source>
</evidence>
<dbReference type="GO" id="GO:0120159">
    <property type="term" value="F:rRNA pseudouridine synthase activity"/>
    <property type="evidence" value="ECO:0007669"/>
    <property type="project" value="UniProtKB-ARBA"/>
</dbReference>
<dbReference type="InterPro" id="IPR042092">
    <property type="entry name" value="PsdUridine_s_RsuA/RluB/E/F_cat"/>
</dbReference>